<dbReference type="OrthoDB" id="191107at2"/>
<feature type="signal peptide" evidence="1">
    <location>
        <begin position="1"/>
        <end position="26"/>
    </location>
</feature>
<dbReference type="STRING" id="1548208.AXK12_00470"/>
<dbReference type="EMBL" id="LSZP01000056">
    <property type="protein sequence ID" value="KXU34422.1"/>
    <property type="molecule type" value="Genomic_DNA"/>
</dbReference>
<proteinExistence type="predicted"/>
<dbReference type="AlphaFoldDB" id="A0A139SIM2"/>
<gene>
    <name evidence="2" type="ORF">AXK12_00470</name>
</gene>
<keyword evidence="3" id="KW-1185">Reference proteome</keyword>
<feature type="chain" id="PRO_5007299249" description="DUF3108 domain-containing protein" evidence="1">
    <location>
        <begin position="27"/>
        <end position="286"/>
    </location>
</feature>
<evidence type="ECO:0000313" key="3">
    <source>
        <dbReference type="Proteomes" id="UP000071392"/>
    </source>
</evidence>
<accession>A0A139SIM2</accession>
<evidence type="ECO:0008006" key="4">
    <source>
        <dbReference type="Google" id="ProtNLM"/>
    </source>
</evidence>
<dbReference type="RefSeq" id="WP_068712909.1">
    <property type="nucleotide sequence ID" value="NZ_LSZP01000056.1"/>
</dbReference>
<protein>
    <recommendedName>
        <fullName evidence="4">DUF3108 domain-containing protein</fullName>
    </recommendedName>
</protein>
<name>A0A139SIM2_9BACT</name>
<reference evidence="2 3" key="1">
    <citation type="submission" date="2016-02" db="EMBL/GenBank/DDBJ databases">
        <authorList>
            <person name="Wen L."/>
            <person name="He K."/>
            <person name="Yang H."/>
        </authorList>
    </citation>
    <scope>NUCLEOTIDE SEQUENCE [LARGE SCALE GENOMIC DNA]</scope>
    <source>
        <strain evidence="2 3">CV41</strain>
    </source>
</reference>
<sequence length="286" mass="31854">MIRCTASLLFFSGLSLQLLDAHPAGAQTSESASEPVALHDGESLHYRIAWGIFPGAGEIKISAEKLPAQSPIDADSESAPVLRITTSTHTSGTLKKLFRFRAESLADFDLHTGLLQRSEERSKSKRKQTGQQLHFDYAARCADYRNEVQPEKSKTLVLPPGQPMDLITSLMQTRAWELVPGQSRDALVIFDDDFYELTIHATGYETLTTPLGKFRTLVLEPRMERTEPKGMFKRGSTVKVWISQDAQRLPVRFQVEFKFGSGIATLIAYRPPNARVGHSEPARPSI</sequence>
<dbReference type="InterPro" id="IPR021457">
    <property type="entry name" value="DUF3108"/>
</dbReference>
<dbReference type="Pfam" id="PF11306">
    <property type="entry name" value="DUF3108"/>
    <property type="match status" value="1"/>
</dbReference>
<keyword evidence="1" id="KW-0732">Signal</keyword>
<organism evidence="2 3">
    <name type="scientific">Cephaloticoccus capnophilus</name>
    <dbReference type="NCBI Taxonomy" id="1548208"/>
    <lineage>
        <taxon>Bacteria</taxon>
        <taxon>Pseudomonadati</taxon>
        <taxon>Verrucomicrobiota</taxon>
        <taxon>Opitutia</taxon>
        <taxon>Opitutales</taxon>
        <taxon>Opitutaceae</taxon>
        <taxon>Cephaloticoccus</taxon>
    </lineage>
</organism>
<dbReference type="Proteomes" id="UP000071392">
    <property type="component" value="Unassembled WGS sequence"/>
</dbReference>
<evidence type="ECO:0000313" key="2">
    <source>
        <dbReference type="EMBL" id="KXU34422.1"/>
    </source>
</evidence>
<comment type="caution">
    <text evidence="2">The sequence shown here is derived from an EMBL/GenBank/DDBJ whole genome shotgun (WGS) entry which is preliminary data.</text>
</comment>
<evidence type="ECO:0000256" key="1">
    <source>
        <dbReference type="SAM" id="SignalP"/>
    </source>
</evidence>